<dbReference type="InterPro" id="IPR008942">
    <property type="entry name" value="ENTH_VHS"/>
</dbReference>
<dbReference type="Proteomes" id="UP000095280">
    <property type="component" value="Unplaced"/>
</dbReference>
<organism evidence="4 5">
    <name type="scientific">Macrostomum lignano</name>
    <dbReference type="NCBI Taxonomy" id="282301"/>
    <lineage>
        <taxon>Eukaryota</taxon>
        <taxon>Metazoa</taxon>
        <taxon>Spiralia</taxon>
        <taxon>Lophotrochozoa</taxon>
        <taxon>Platyhelminthes</taxon>
        <taxon>Rhabditophora</taxon>
        <taxon>Macrostomorpha</taxon>
        <taxon>Macrostomida</taxon>
        <taxon>Macrostomidae</taxon>
        <taxon>Macrostomum</taxon>
    </lineage>
</organism>
<dbReference type="PANTHER" id="PTHR12276">
    <property type="entry name" value="EPSIN/ENT-RELATED"/>
    <property type="match status" value="1"/>
</dbReference>
<dbReference type="GO" id="GO:0030276">
    <property type="term" value="F:clathrin binding"/>
    <property type="evidence" value="ECO:0007669"/>
    <property type="project" value="TreeGrafter"/>
</dbReference>
<dbReference type="GO" id="GO:0005543">
    <property type="term" value="F:phospholipid binding"/>
    <property type="evidence" value="ECO:0007669"/>
    <property type="project" value="TreeGrafter"/>
</dbReference>
<evidence type="ECO:0000256" key="1">
    <source>
        <dbReference type="PROSITE-ProRule" id="PRU00243"/>
    </source>
</evidence>
<feature type="transmembrane region" description="Helical" evidence="1">
    <location>
        <begin position="98"/>
        <end position="118"/>
    </location>
</feature>
<dbReference type="PROSITE" id="PS50942">
    <property type="entry name" value="ENTH"/>
    <property type="match status" value="1"/>
</dbReference>
<proteinExistence type="predicted"/>
<sequence>TNIHVRKFTRSTGRVPDCLRRYVSRFHCQQSCRYRRRPRRKEQQPAVVRELGSDEAEMAGDSVARGKPRGGLHKEELSSCLCSSPEAWVALARSADRILFWLFLAISGVAISVIYQSVPSMISGHSKINAMTTLRRNLKNVVHNYSDAQVKVRKATSNDPWGPSGALMSEISDMTYNSQAFSEIMSMLWKRLADKAKHWRHVCKGLVLMEYLVKTGSEKVAWQCRENVSTLRLLTSFEYPSEERDPAQSIRDKATKLIALLEDPDRLKSERASAIKAKNRMRGDSRDIPYSPPRQSQQPPQAESKQPLPAAPDDAIDADLELEIALQVSREEYNLRQEEQQREELRLQSVLEASRLEEQTLAPLRMPPPLNSTGVRRERGENSNTKQQQQDVDYLSQIDVSLSAAPANAPDPWSASAFEGIGSASNVDSFEPWDSSPFGAQIGTSGLGFGDPWATTVALPPLVTSEPHSAASTGLAVNAPSTSLI</sequence>
<feature type="region of interest" description="Disordered" evidence="2">
    <location>
        <begin position="358"/>
        <end position="391"/>
    </location>
</feature>
<evidence type="ECO:0000313" key="5">
    <source>
        <dbReference type="WBParaSite" id="maker-uti_cns_0014734-snap-gene-0.2-mRNA-1"/>
    </source>
</evidence>
<dbReference type="Pfam" id="PF01417">
    <property type="entry name" value="ENTH"/>
    <property type="match status" value="1"/>
</dbReference>
<comment type="caution">
    <text evidence="1">Lacks conserved residue(s) required for the propagation of feature annotation.</text>
</comment>
<feature type="domain" description="ENTH" evidence="3">
    <location>
        <begin position="140"/>
        <end position="271"/>
    </location>
</feature>
<dbReference type="WBParaSite" id="maker-uti_cns_0014734-snap-gene-0.2-mRNA-1">
    <property type="protein sequence ID" value="maker-uti_cns_0014734-snap-gene-0.2-mRNA-1"/>
    <property type="gene ID" value="maker-uti_cns_0014734-snap-gene-0.2"/>
</dbReference>
<reference evidence="5" key="1">
    <citation type="submission" date="2016-11" db="UniProtKB">
        <authorList>
            <consortium name="WormBaseParasite"/>
        </authorList>
    </citation>
    <scope>IDENTIFICATION</scope>
</reference>
<feature type="region of interest" description="Disordered" evidence="2">
    <location>
        <begin position="274"/>
        <end position="312"/>
    </location>
</feature>
<dbReference type="SUPFAM" id="SSF48464">
    <property type="entry name" value="ENTH/VHS domain"/>
    <property type="match status" value="1"/>
</dbReference>
<dbReference type="InterPro" id="IPR013809">
    <property type="entry name" value="ENTH"/>
</dbReference>
<keyword evidence="4" id="KW-1185">Reference proteome</keyword>
<evidence type="ECO:0000256" key="2">
    <source>
        <dbReference type="SAM" id="MobiDB-lite"/>
    </source>
</evidence>
<dbReference type="FunFam" id="1.25.40.90:FF:000006">
    <property type="entry name" value="Clathrin interactor 1"/>
    <property type="match status" value="1"/>
</dbReference>
<feature type="compositionally biased region" description="Polar residues" evidence="2">
    <location>
        <begin position="382"/>
        <end position="391"/>
    </location>
</feature>
<name>A0A1I8IPQ9_9PLAT</name>
<dbReference type="SMART" id="SM00273">
    <property type="entry name" value="ENTH"/>
    <property type="match status" value="1"/>
</dbReference>
<dbReference type="Gene3D" id="1.25.40.90">
    <property type="match status" value="1"/>
</dbReference>
<keyword evidence="1" id="KW-0812">Transmembrane</keyword>
<dbReference type="GO" id="GO:0006897">
    <property type="term" value="P:endocytosis"/>
    <property type="evidence" value="ECO:0007669"/>
    <property type="project" value="TreeGrafter"/>
</dbReference>
<dbReference type="GO" id="GO:0005886">
    <property type="term" value="C:plasma membrane"/>
    <property type="evidence" value="ECO:0007669"/>
    <property type="project" value="TreeGrafter"/>
</dbReference>
<dbReference type="GO" id="GO:0005768">
    <property type="term" value="C:endosome"/>
    <property type="evidence" value="ECO:0007669"/>
    <property type="project" value="TreeGrafter"/>
</dbReference>
<accession>A0A1I8IPQ9</accession>
<evidence type="ECO:0000313" key="4">
    <source>
        <dbReference type="Proteomes" id="UP000095280"/>
    </source>
</evidence>
<protein>
    <submittedName>
        <fullName evidence="5">ENTH domain-containing protein</fullName>
    </submittedName>
</protein>
<dbReference type="AlphaFoldDB" id="A0A1I8IPQ9"/>
<evidence type="ECO:0000259" key="3">
    <source>
        <dbReference type="PROSITE" id="PS50942"/>
    </source>
</evidence>
<feature type="compositionally biased region" description="Low complexity" evidence="2">
    <location>
        <begin position="293"/>
        <end position="312"/>
    </location>
</feature>
<keyword evidence="1" id="KW-0472">Membrane</keyword>
<keyword evidence="1" id="KW-1133">Transmembrane helix</keyword>
<feature type="region of interest" description="Disordered" evidence="2">
    <location>
        <begin position="466"/>
        <end position="485"/>
    </location>
</feature>
<dbReference type="PANTHER" id="PTHR12276:SF115">
    <property type="entry name" value="FI19443P1"/>
    <property type="match status" value="1"/>
</dbReference>
<dbReference type="GO" id="GO:0030125">
    <property type="term" value="C:clathrin vesicle coat"/>
    <property type="evidence" value="ECO:0007669"/>
    <property type="project" value="TreeGrafter"/>
</dbReference>